<dbReference type="InterPro" id="IPR008906">
    <property type="entry name" value="HATC_C_dom"/>
</dbReference>
<keyword evidence="2" id="KW-0472">Membrane</keyword>
<feature type="region of interest" description="Disordered" evidence="1">
    <location>
        <begin position="371"/>
        <end position="431"/>
    </location>
</feature>
<dbReference type="PANTHER" id="PTHR36408">
    <property type="entry name" value="TRANSMEMBRANE PROTEIN"/>
    <property type="match status" value="1"/>
</dbReference>
<reference evidence="4 5" key="1">
    <citation type="journal article" date="2024" name="Plant Biotechnol. J.">
        <title>Dendrobium thyrsiflorum genome and its molecular insights into genes involved in important horticultural traits.</title>
        <authorList>
            <person name="Chen B."/>
            <person name="Wang J.Y."/>
            <person name="Zheng P.J."/>
            <person name="Li K.L."/>
            <person name="Liang Y.M."/>
            <person name="Chen X.F."/>
            <person name="Zhang C."/>
            <person name="Zhao X."/>
            <person name="He X."/>
            <person name="Zhang G.Q."/>
            <person name="Liu Z.J."/>
            <person name="Xu Q."/>
        </authorList>
    </citation>
    <scope>NUCLEOTIDE SEQUENCE [LARGE SCALE GENOMIC DNA]</scope>
    <source>
        <strain evidence="4">GZMU011</strain>
    </source>
</reference>
<accession>A0ABD0U9A2</accession>
<dbReference type="PANTHER" id="PTHR36408:SF1">
    <property type="entry name" value="TRANSMEMBRANE PROTEIN"/>
    <property type="match status" value="1"/>
</dbReference>
<evidence type="ECO:0000313" key="5">
    <source>
        <dbReference type="Proteomes" id="UP001552299"/>
    </source>
</evidence>
<proteinExistence type="predicted"/>
<keyword evidence="2" id="KW-1133">Transmembrane helix</keyword>
<dbReference type="AlphaFoldDB" id="A0ABD0U9A2"/>
<organism evidence="4 5">
    <name type="scientific">Dendrobium thyrsiflorum</name>
    <name type="common">Pinecone-like raceme dendrobium</name>
    <name type="synonym">Orchid</name>
    <dbReference type="NCBI Taxonomy" id="117978"/>
    <lineage>
        <taxon>Eukaryota</taxon>
        <taxon>Viridiplantae</taxon>
        <taxon>Streptophyta</taxon>
        <taxon>Embryophyta</taxon>
        <taxon>Tracheophyta</taxon>
        <taxon>Spermatophyta</taxon>
        <taxon>Magnoliopsida</taxon>
        <taxon>Liliopsida</taxon>
        <taxon>Asparagales</taxon>
        <taxon>Orchidaceae</taxon>
        <taxon>Epidendroideae</taxon>
        <taxon>Malaxideae</taxon>
        <taxon>Dendrobiinae</taxon>
        <taxon>Dendrobium</taxon>
    </lineage>
</organism>
<feature type="compositionally biased region" description="Acidic residues" evidence="1">
    <location>
        <begin position="418"/>
        <end position="431"/>
    </location>
</feature>
<feature type="compositionally biased region" description="Low complexity" evidence="1">
    <location>
        <begin position="378"/>
        <end position="395"/>
    </location>
</feature>
<dbReference type="Proteomes" id="UP001552299">
    <property type="component" value="Unassembled WGS sequence"/>
</dbReference>
<protein>
    <recommendedName>
        <fullName evidence="3">HAT C-terminal dimerisation domain-containing protein</fullName>
    </recommendedName>
</protein>
<comment type="caution">
    <text evidence="4">The sequence shown here is derived from an EMBL/GenBank/DDBJ whole genome shotgun (WGS) entry which is preliminary data.</text>
</comment>
<dbReference type="InterPro" id="IPR012337">
    <property type="entry name" value="RNaseH-like_sf"/>
</dbReference>
<gene>
    <name evidence="4" type="ORF">M5K25_020131</name>
</gene>
<evidence type="ECO:0000313" key="4">
    <source>
        <dbReference type="EMBL" id="KAL0909279.1"/>
    </source>
</evidence>
<name>A0ABD0U9A2_DENTH</name>
<keyword evidence="2" id="KW-0812">Transmembrane</keyword>
<feature type="transmembrane region" description="Helical" evidence="2">
    <location>
        <begin position="96"/>
        <end position="122"/>
    </location>
</feature>
<feature type="domain" description="HAT C-terminal dimerisation" evidence="3">
    <location>
        <begin position="264"/>
        <end position="313"/>
    </location>
</feature>
<dbReference type="SUPFAM" id="SSF53098">
    <property type="entry name" value="Ribonuclease H-like"/>
    <property type="match status" value="1"/>
</dbReference>
<dbReference type="Pfam" id="PF05699">
    <property type="entry name" value="Dimer_Tnp_hAT"/>
    <property type="match status" value="1"/>
</dbReference>
<evidence type="ECO:0000256" key="2">
    <source>
        <dbReference type="SAM" id="Phobius"/>
    </source>
</evidence>
<keyword evidence="5" id="KW-1185">Reference proteome</keyword>
<sequence length="431" mass="48054">MSVSSVASPSRSSFRKQSTRRLPSVISDRNLIEGPAFVNLTAFPSTVHPYRRLLLYQSKPIFWRKSTRRWIGVLLSGEDVGEVRHREVQGELSFDAFLSAAEIFCILPPSIFSIGCLLGLAIPGASKLFQCSLGSKFCVWQFFFLGSAVAIGGLIRRRQWRRICGENEGAAGVDLIARIEKVEQDVKSSATIVQMLSKQLEKLGIRFRVTKKALQEPLAETAALAKKNSEVTRALAIQEDILEKELVEIQKLLLAMQQNLLLPNALQSFAVRVLGLTCSSSGCERNWSTYSQVQTKRRNRLSTLRMNSLVYIMHNKRLRDRRLRNKGLKDDEDLLLCEDVASDNEWFIDDETNLSLSDLQVEDLSVDVLRGEADQGGPSTSATPHTSTSSAAQQANKGKRKVGNIEDDENLTFINTIGEEDSLEDPFSDGT</sequence>
<feature type="transmembrane region" description="Helical" evidence="2">
    <location>
        <begin position="134"/>
        <end position="155"/>
    </location>
</feature>
<dbReference type="EMBL" id="JANQDX010000016">
    <property type="protein sequence ID" value="KAL0909279.1"/>
    <property type="molecule type" value="Genomic_DNA"/>
</dbReference>
<evidence type="ECO:0000259" key="3">
    <source>
        <dbReference type="Pfam" id="PF05699"/>
    </source>
</evidence>
<evidence type="ECO:0000256" key="1">
    <source>
        <dbReference type="SAM" id="MobiDB-lite"/>
    </source>
</evidence>